<evidence type="ECO:0000256" key="1">
    <source>
        <dbReference type="ARBA" id="ARBA00008668"/>
    </source>
</evidence>
<keyword evidence="4" id="KW-1185">Reference proteome</keyword>
<evidence type="ECO:0000256" key="2">
    <source>
        <dbReference type="SAM" id="MobiDB-lite"/>
    </source>
</evidence>
<name>A0AAV9EZY7_ACOCL</name>
<evidence type="ECO:0000313" key="3">
    <source>
        <dbReference type="EMBL" id="KAK1318970.1"/>
    </source>
</evidence>
<dbReference type="Proteomes" id="UP001180020">
    <property type="component" value="Unassembled WGS sequence"/>
</dbReference>
<proteinExistence type="inferred from homology"/>
<accession>A0AAV9EZY7</accession>
<dbReference type="PANTHER" id="PTHR22835:SF588">
    <property type="entry name" value="ALPHA-L-FUCOSIDASE 3"/>
    <property type="match status" value="1"/>
</dbReference>
<gene>
    <name evidence="3" type="primary">FXG1</name>
    <name evidence="3" type="ORF">QJS10_CPB04g01544</name>
</gene>
<comment type="caution">
    <text evidence="3">The sequence shown here is derived from an EMBL/GenBank/DDBJ whole genome shotgun (WGS) entry which is preliminary data.</text>
</comment>
<organism evidence="3 4">
    <name type="scientific">Acorus calamus</name>
    <name type="common">Sweet flag</name>
    <dbReference type="NCBI Taxonomy" id="4465"/>
    <lineage>
        <taxon>Eukaryota</taxon>
        <taxon>Viridiplantae</taxon>
        <taxon>Streptophyta</taxon>
        <taxon>Embryophyta</taxon>
        <taxon>Tracheophyta</taxon>
        <taxon>Spermatophyta</taxon>
        <taxon>Magnoliopsida</taxon>
        <taxon>Liliopsida</taxon>
        <taxon>Acoraceae</taxon>
        <taxon>Acorus</taxon>
    </lineage>
</organism>
<dbReference type="EMBL" id="JAUJYO010000004">
    <property type="protein sequence ID" value="KAK1318970.1"/>
    <property type="molecule type" value="Genomic_DNA"/>
</dbReference>
<dbReference type="AlphaFoldDB" id="A0AAV9EZY7"/>
<protein>
    <submittedName>
        <fullName evidence="3">Alpha-L-fucosidase 3</fullName>
    </submittedName>
</protein>
<sequence>MDSNSDTGGLSAAFGPAPPPNGETFFGRPAGRYSDGRLIIDFIDLRKILWTMVTFMSRLILIYVDRGFHDIGHRMAYFWLRNILGWLSLNPYNIGS</sequence>
<reference evidence="3" key="1">
    <citation type="journal article" date="2023" name="Nat. Commun.">
        <title>Diploid and tetraploid genomes of Acorus and the evolution of monocots.</title>
        <authorList>
            <person name="Ma L."/>
            <person name="Liu K.W."/>
            <person name="Li Z."/>
            <person name="Hsiao Y.Y."/>
            <person name="Qi Y."/>
            <person name="Fu T."/>
            <person name="Tang G.D."/>
            <person name="Zhang D."/>
            <person name="Sun W.H."/>
            <person name="Liu D.K."/>
            <person name="Li Y."/>
            <person name="Chen G.Z."/>
            <person name="Liu X.D."/>
            <person name="Liao X.Y."/>
            <person name="Jiang Y.T."/>
            <person name="Yu X."/>
            <person name="Hao Y."/>
            <person name="Huang J."/>
            <person name="Zhao X.W."/>
            <person name="Ke S."/>
            <person name="Chen Y.Y."/>
            <person name="Wu W.L."/>
            <person name="Hsu J.L."/>
            <person name="Lin Y.F."/>
            <person name="Huang M.D."/>
            <person name="Li C.Y."/>
            <person name="Huang L."/>
            <person name="Wang Z.W."/>
            <person name="Zhao X."/>
            <person name="Zhong W.Y."/>
            <person name="Peng D.H."/>
            <person name="Ahmad S."/>
            <person name="Lan S."/>
            <person name="Zhang J.S."/>
            <person name="Tsai W.C."/>
            <person name="Van de Peer Y."/>
            <person name="Liu Z.J."/>
        </authorList>
    </citation>
    <scope>NUCLEOTIDE SEQUENCE</scope>
    <source>
        <strain evidence="3">CP</strain>
    </source>
</reference>
<evidence type="ECO:0000313" key="4">
    <source>
        <dbReference type="Proteomes" id="UP001180020"/>
    </source>
</evidence>
<comment type="similarity">
    <text evidence="1">Belongs to the 'GDSL' lipolytic enzyme family.</text>
</comment>
<reference evidence="3" key="2">
    <citation type="submission" date="2023-06" db="EMBL/GenBank/DDBJ databases">
        <authorList>
            <person name="Ma L."/>
            <person name="Liu K.-W."/>
            <person name="Li Z."/>
            <person name="Hsiao Y.-Y."/>
            <person name="Qi Y."/>
            <person name="Fu T."/>
            <person name="Tang G."/>
            <person name="Zhang D."/>
            <person name="Sun W.-H."/>
            <person name="Liu D.-K."/>
            <person name="Li Y."/>
            <person name="Chen G.-Z."/>
            <person name="Liu X.-D."/>
            <person name="Liao X.-Y."/>
            <person name="Jiang Y.-T."/>
            <person name="Yu X."/>
            <person name="Hao Y."/>
            <person name="Huang J."/>
            <person name="Zhao X.-W."/>
            <person name="Ke S."/>
            <person name="Chen Y.-Y."/>
            <person name="Wu W.-L."/>
            <person name="Hsu J.-L."/>
            <person name="Lin Y.-F."/>
            <person name="Huang M.-D."/>
            <person name="Li C.-Y."/>
            <person name="Huang L."/>
            <person name="Wang Z.-W."/>
            <person name="Zhao X."/>
            <person name="Zhong W.-Y."/>
            <person name="Peng D.-H."/>
            <person name="Ahmad S."/>
            <person name="Lan S."/>
            <person name="Zhang J.-S."/>
            <person name="Tsai W.-C."/>
            <person name="Van De Peer Y."/>
            <person name="Liu Z.-J."/>
        </authorList>
    </citation>
    <scope>NUCLEOTIDE SEQUENCE</scope>
    <source>
        <strain evidence="3">CP</strain>
        <tissue evidence="3">Leaves</tissue>
    </source>
</reference>
<feature type="region of interest" description="Disordered" evidence="2">
    <location>
        <begin position="1"/>
        <end position="29"/>
    </location>
</feature>
<dbReference type="PANTHER" id="PTHR22835">
    <property type="entry name" value="ZINC FINGER FYVE DOMAIN CONTAINING PROTEIN"/>
    <property type="match status" value="1"/>
</dbReference>